<proteinExistence type="predicted"/>
<accession>A0AAD5QFC7</accession>
<organism evidence="1 2">
    <name type="scientific">Parelaphostrongylus tenuis</name>
    <name type="common">Meningeal worm</name>
    <dbReference type="NCBI Taxonomy" id="148309"/>
    <lineage>
        <taxon>Eukaryota</taxon>
        <taxon>Metazoa</taxon>
        <taxon>Ecdysozoa</taxon>
        <taxon>Nematoda</taxon>
        <taxon>Chromadorea</taxon>
        <taxon>Rhabditida</taxon>
        <taxon>Rhabditina</taxon>
        <taxon>Rhabditomorpha</taxon>
        <taxon>Strongyloidea</taxon>
        <taxon>Metastrongylidae</taxon>
        <taxon>Parelaphostrongylus</taxon>
    </lineage>
</organism>
<dbReference type="AlphaFoldDB" id="A0AAD5QFC7"/>
<evidence type="ECO:0000313" key="1">
    <source>
        <dbReference type="EMBL" id="KAJ1349993.1"/>
    </source>
</evidence>
<protein>
    <submittedName>
        <fullName evidence="1">Uncharacterized protein</fullName>
    </submittedName>
</protein>
<dbReference type="EMBL" id="JAHQIW010000783">
    <property type="protein sequence ID" value="KAJ1349993.1"/>
    <property type="molecule type" value="Genomic_DNA"/>
</dbReference>
<reference evidence="1" key="1">
    <citation type="submission" date="2021-06" db="EMBL/GenBank/DDBJ databases">
        <title>Parelaphostrongylus tenuis whole genome reference sequence.</title>
        <authorList>
            <person name="Garwood T.J."/>
            <person name="Larsen P.A."/>
            <person name="Fountain-Jones N.M."/>
            <person name="Garbe J.R."/>
            <person name="Macchietto M.G."/>
            <person name="Kania S.A."/>
            <person name="Gerhold R.W."/>
            <person name="Richards J.E."/>
            <person name="Wolf T.M."/>
        </authorList>
    </citation>
    <scope>NUCLEOTIDE SEQUENCE</scope>
    <source>
        <strain evidence="1">MNPRO001-30</strain>
        <tissue evidence="1">Meninges</tissue>
    </source>
</reference>
<sequence>MQSEFVFYCIIIGEDVFTASCSRKSTRLKGKAQQENLLLTTGFNALMPHIKQYQAAGLDLEDKHRSIRPTKLNKDDQMIAALENEPLSSAGKFTTKLDISPITVLTLYPPA</sequence>
<gene>
    <name evidence="1" type="ORF">KIN20_005685</name>
</gene>
<comment type="caution">
    <text evidence="1">The sequence shown here is derived from an EMBL/GenBank/DDBJ whole genome shotgun (WGS) entry which is preliminary data.</text>
</comment>
<name>A0AAD5QFC7_PARTN</name>
<evidence type="ECO:0000313" key="2">
    <source>
        <dbReference type="Proteomes" id="UP001196413"/>
    </source>
</evidence>
<keyword evidence="2" id="KW-1185">Reference proteome</keyword>
<dbReference type="Proteomes" id="UP001196413">
    <property type="component" value="Unassembled WGS sequence"/>
</dbReference>